<gene>
    <name evidence="1" type="primary">g11677</name>
    <name evidence="1" type="ORF">NpPPO83_00011677</name>
</gene>
<evidence type="ECO:0000313" key="2">
    <source>
        <dbReference type="Proteomes" id="UP001165186"/>
    </source>
</evidence>
<dbReference type="Proteomes" id="UP001165186">
    <property type="component" value="Unassembled WGS sequence"/>
</dbReference>
<name>A0ACB5SHH2_9PEZI</name>
<reference evidence="1" key="1">
    <citation type="submission" date="2024-09" db="EMBL/GenBank/DDBJ databases">
        <title>Draft Genome Sequences of Neofusicoccum parvum.</title>
        <authorList>
            <person name="Ashida A."/>
            <person name="Camagna M."/>
            <person name="Tanaka A."/>
            <person name="Takemoto D."/>
        </authorList>
    </citation>
    <scope>NUCLEOTIDE SEQUENCE</scope>
    <source>
        <strain evidence="1">PPO83</strain>
    </source>
</reference>
<organism evidence="1 2">
    <name type="scientific">Neofusicoccum parvum</name>
    <dbReference type="NCBI Taxonomy" id="310453"/>
    <lineage>
        <taxon>Eukaryota</taxon>
        <taxon>Fungi</taxon>
        <taxon>Dikarya</taxon>
        <taxon>Ascomycota</taxon>
        <taxon>Pezizomycotina</taxon>
        <taxon>Dothideomycetes</taxon>
        <taxon>Dothideomycetes incertae sedis</taxon>
        <taxon>Botryosphaeriales</taxon>
        <taxon>Botryosphaeriaceae</taxon>
        <taxon>Neofusicoccum</taxon>
    </lineage>
</organism>
<accession>A0ACB5SHH2</accession>
<dbReference type="EMBL" id="BSXG01000096">
    <property type="protein sequence ID" value="GME41110.1"/>
    <property type="molecule type" value="Genomic_DNA"/>
</dbReference>
<sequence length="482" mass="52975">MSDVPTSALVGLLVPKIPSLLKAALWNTLSLSENSSKWDLRTELTINILRSELSKPNPSSISEQQRNSIKIPEVKGPMWVSNATMPAPPEDDVRQKLLKAIDDMKTGDETYTVPGLVPVEGEWHGHRANATKTEPDPPISDAEKYARMMKEVKTDAVVLFFHGGAYYLMDASSQRPSTVRYAKMLGGRTFAVRYRLSPQHPFPAPILDALVAYLSLLHPPPGAFHDPVPADKIIIAGDSAGGNLALTLVQTLLQWHRDAGQQPPTLAFHGRPVAVPLPAGVALASPWADLARALPSMRANARFDYLPGPDVFKASRFPHCDIWPARPPRAHLYCDAAAVLHPLASPVLASSWERCPPVLLQVGEEMMADEAMVVAQRMAAQGVPVRWMQFEAMPHCFALLLEENPSTKVLREAWKEWGERVVRGERVGTGGEFVAAKSLAARKVDVERLTGLTDEEVLELMREALRKLEEGVEARTEVPPVV</sequence>
<evidence type="ECO:0000313" key="1">
    <source>
        <dbReference type="EMBL" id="GME41110.1"/>
    </source>
</evidence>
<protein>
    <submittedName>
        <fullName evidence="1">Uncharacterized protein</fullName>
    </submittedName>
</protein>
<keyword evidence="2" id="KW-1185">Reference proteome</keyword>
<comment type="caution">
    <text evidence="1">The sequence shown here is derived from an EMBL/GenBank/DDBJ whole genome shotgun (WGS) entry which is preliminary data.</text>
</comment>
<proteinExistence type="predicted"/>